<name>B0DT50_LACBS</name>
<evidence type="ECO:0000313" key="4">
    <source>
        <dbReference type="Proteomes" id="UP000001194"/>
    </source>
</evidence>
<gene>
    <name evidence="3" type="ORF">LACBIDRAFT_332561</name>
</gene>
<feature type="compositionally biased region" description="Polar residues" evidence="2">
    <location>
        <begin position="332"/>
        <end position="350"/>
    </location>
</feature>
<sequence>MAAFAQGSASEEGFELFSALNGYRRELDIEVPTVFSVQLEWILFARVIVASARPTLYRIRTSELAVNLTRNIKECCHPPSNTPSESTATPLQALKEQLIVVKAKHAKASGTKSEATLALGKENAKPAKHTKNKGEKSEPEIKKEESDCVWWADSKFTHLTDTLLTKIEDSLQYRKVFGFSVGDMMVTAGDLNTIKTTYQHYRKRLGETGHRLIESNRKAEITSGTAICNHSSLTYQPTEQIESKFKWYKRLHALLSSSLVHNLSGLANSATPVDLDVLSHGRGADEEDIEAGEATVQNNEDMDIDDPCSTSTVQIPRASSPDWDDDQIDASFANQSMEVNTPTSPHSESVPTAPSSQTPPPCAPLPLPAASQSKGAPETPKINSLKRKHPFDMLKDINESVQRVKVETIEIQARSKLEREKLRLLAEKEQEICQLEDARERCEHEQFMAERQLEMLCLQAAVAGAGGVVPELPK</sequence>
<evidence type="ECO:0000256" key="1">
    <source>
        <dbReference type="SAM" id="Coils"/>
    </source>
</evidence>
<feature type="region of interest" description="Disordered" evidence="2">
    <location>
        <begin position="282"/>
        <end position="389"/>
    </location>
</feature>
<accession>B0DT50</accession>
<dbReference type="GeneID" id="6082736"/>
<protein>
    <submittedName>
        <fullName evidence="3">Predicted protein</fullName>
    </submittedName>
</protein>
<reference evidence="3 4" key="1">
    <citation type="journal article" date="2008" name="Nature">
        <title>The genome of Laccaria bicolor provides insights into mycorrhizal symbiosis.</title>
        <authorList>
            <person name="Martin F."/>
            <person name="Aerts A."/>
            <person name="Ahren D."/>
            <person name="Brun A."/>
            <person name="Danchin E.G.J."/>
            <person name="Duchaussoy F."/>
            <person name="Gibon J."/>
            <person name="Kohler A."/>
            <person name="Lindquist E."/>
            <person name="Pereda V."/>
            <person name="Salamov A."/>
            <person name="Shapiro H.J."/>
            <person name="Wuyts J."/>
            <person name="Blaudez D."/>
            <person name="Buee M."/>
            <person name="Brokstein P."/>
            <person name="Canbaeck B."/>
            <person name="Cohen D."/>
            <person name="Courty P.E."/>
            <person name="Coutinho P.M."/>
            <person name="Delaruelle C."/>
            <person name="Detter J.C."/>
            <person name="Deveau A."/>
            <person name="DiFazio S."/>
            <person name="Duplessis S."/>
            <person name="Fraissinet-Tachet L."/>
            <person name="Lucic E."/>
            <person name="Frey-Klett P."/>
            <person name="Fourrey C."/>
            <person name="Feussner I."/>
            <person name="Gay G."/>
            <person name="Grimwood J."/>
            <person name="Hoegger P.J."/>
            <person name="Jain P."/>
            <person name="Kilaru S."/>
            <person name="Labbe J."/>
            <person name="Lin Y.C."/>
            <person name="Legue V."/>
            <person name="Le Tacon F."/>
            <person name="Marmeisse R."/>
            <person name="Melayah D."/>
            <person name="Montanini B."/>
            <person name="Muratet M."/>
            <person name="Nehls U."/>
            <person name="Niculita-Hirzel H."/>
            <person name="Oudot-Le Secq M.P."/>
            <person name="Peter M."/>
            <person name="Quesneville H."/>
            <person name="Rajashekar B."/>
            <person name="Reich M."/>
            <person name="Rouhier N."/>
            <person name="Schmutz J."/>
            <person name="Yin T."/>
            <person name="Chalot M."/>
            <person name="Henrissat B."/>
            <person name="Kuees U."/>
            <person name="Lucas S."/>
            <person name="Van de Peer Y."/>
            <person name="Podila G.K."/>
            <person name="Polle A."/>
            <person name="Pukkila P.J."/>
            <person name="Richardson P.M."/>
            <person name="Rouze P."/>
            <person name="Sanders I.R."/>
            <person name="Stajich J.E."/>
            <person name="Tunlid A."/>
            <person name="Tuskan G."/>
            <person name="Grigoriev I.V."/>
        </authorList>
    </citation>
    <scope>NUCLEOTIDE SEQUENCE [LARGE SCALE GENOMIC DNA]</scope>
    <source>
        <strain evidence="4">S238N-H82 / ATCC MYA-4686</strain>
    </source>
</reference>
<dbReference type="AlphaFoldDB" id="B0DT50"/>
<dbReference type="Proteomes" id="UP000001194">
    <property type="component" value="Unassembled WGS sequence"/>
</dbReference>
<feature type="compositionally biased region" description="Pro residues" evidence="2">
    <location>
        <begin position="357"/>
        <end position="367"/>
    </location>
</feature>
<organism evidence="4">
    <name type="scientific">Laccaria bicolor (strain S238N-H82 / ATCC MYA-4686)</name>
    <name type="common">Bicoloured deceiver</name>
    <name type="synonym">Laccaria laccata var. bicolor</name>
    <dbReference type="NCBI Taxonomy" id="486041"/>
    <lineage>
        <taxon>Eukaryota</taxon>
        <taxon>Fungi</taxon>
        <taxon>Dikarya</taxon>
        <taxon>Basidiomycota</taxon>
        <taxon>Agaricomycotina</taxon>
        <taxon>Agaricomycetes</taxon>
        <taxon>Agaricomycetidae</taxon>
        <taxon>Agaricales</taxon>
        <taxon>Agaricineae</taxon>
        <taxon>Hydnangiaceae</taxon>
        <taxon>Laccaria</taxon>
    </lineage>
</organism>
<keyword evidence="1" id="KW-0175">Coiled coil</keyword>
<evidence type="ECO:0000256" key="2">
    <source>
        <dbReference type="SAM" id="MobiDB-lite"/>
    </source>
</evidence>
<keyword evidence="4" id="KW-1185">Reference proteome</keyword>
<dbReference type="InParanoid" id="B0DT50"/>
<dbReference type="OrthoDB" id="3269005at2759"/>
<dbReference type="EMBL" id="DS547132">
    <property type="protein sequence ID" value="EDR02214.1"/>
    <property type="molecule type" value="Genomic_DNA"/>
</dbReference>
<evidence type="ECO:0000313" key="3">
    <source>
        <dbReference type="EMBL" id="EDR02214.1"/>
    </source>
</evidence>
<feature type="region of interest" description="Disordered" evidence="2">
    <location>
        <begin position="120"/>
        <end position="140"/>
    </location>
</feature>
<dbReference type="RefSeq" id="XP_001887159.1">
    <property type="nucleotide sequence ID" value="XM_001887124.1"/>
</dbReference>
<feature type="coiled-coil region" evidence="1">
    <location>
        <begin position="414"/>
        <end position="441"/>
    </location>
</feature>
<proteinExistence type="predicted"/>
<dbReference type="HOGENOM" id="CLU_576277_0_0_1"/>
<dbReference type="KEGG" id="lbc:LACBIDRAFT_332561"/>